<dbReference type="GO" id="GO:0008641">
    <property type="term" value="F:ubiquitin-like modifier activating enzyme activity"/>
    <property type="evidence" value="ECO:0007669"/>
    <property type="project" value="InterPro"/>
</dbReference>
<dbReference type="GO" id="GO:0061503">
    <property type="term" value="F:tRNA threonylcarbamoyladenosine dehydratase"/>
    <property type="evidence" value="ECO:0007669"/>
    <property type="project" value="TreeGrafter"/>
</dbReference>
<dbReference type="EMBL" id="AUZJ01000034">
    <property type="protein sequence ID" value="ERF60747.1"/>
    <property type="molecule type" value="Genomic_DNA"/>
</dbReference>
<proteinExistence type="predicted"/>
<comment type="caution">
    <text evidence="2">The sequence shown here is derived from an EMBL/GenBank/DDBJ whole genome shotgun (WGS) entry which is preliminary data.</text>
</comment>
<dbReference type="Proteomes" id="UP000016412">
    <property type="component" value="Unassembled WGS sequence"/>
</dbReference>
<evidence type="ECO:0000259" key="1">
    <source>
        <dbReference type="Pfam" id="PF00899"/>
    </source>
</evidence>
<dbReference type="Proteomes" id="UP000016646">
    <property type="component" value="Unassembled WGS sequence"/>
</dbReference>
<dbReference type="CDD" id="cd00755">
    <property type="entry name" value="YgdL_like"/>
    <property type="match status" value="1"/>
</dbReference>
<gene>
    <name evidence="3" type="ORF">HMPREF0860_2341</name>
    <name evidence="2" type="ORF">HMPREF1325_2086</name>
</gene>
<dbReference type="Pfam" id="PF00899">
    <property type="entry name" value="ThiF"/>
    <property type="match status" value="1"/>
</dbReference>
<dbReference type="EMBL" id="AVQI01000063">
    <property type="protein sequence ID" value="ERK00931.1"/>
    <property type="molecule type" value="Genomic_DNA"/>
</dbReference>
<dbReference type="PATRIC" id="fig|1125725.3.peg.1338"/>
<dbReference type="InterPro" id="IPR045886">
    <property type="entry name" value="ThiF/MoeB/HesA"/>
</dbReference>
<dbReference type="PANTHER" id="PTHR43267:SF1">
    <property type="entry name" value="TRNA THREONYLCARBAMOYLADENOSINE DEHYDRATASE"/>
    <property type="match status" value="1"/>
</dbReference>
<dbReference type="STRING" id="1125725.HMPREF1325_2086"/>
<dbReference type="Gene3D" id="3.40.50.720">
    <property type="entry name" value="NAD(P)-binding Rossmann-like Domain"/>
    <property type="match status" value="1"/>
</dbReference>
<evidence type="ECO:0000313" key="4">
    <source>
        <dbReference type="Proteomes" id="UP000016412"/>
    </source>
</evidence>
<dbReference type="eggNOG" id="COG1179">
    <property type="taxonomic scope" value="Bacteria"/>
</dbReference>
<evidence type="ECO:0000313" key="3">
    <source>
        <dbReference type="EMBL" id="ERK00931.1"/>
    </source>
</evidence>
<dbReference type="PANTHER" id="PTHR43267">
    <property type="entry name" value="TRNA THREONYLCARBAMOYLADENOSINE DEHYDRATASE"/>
    <property type="match status" value="1"/>
</dbReference>
<keyword evidence="5" id="KW-1185">Reference proteome</keyword>
<dbReference type="InterPro" id="IPR035985">
    <property type="entry name" value="Ubiquitin-activating_enz"/>
</dbReference>
<protein>
    <submittedName>
        <fullName evidence="2">ThiF family protein</fullName>
    </submittedName>
</protein>
<reference evidence="4 5" key="1">
    <citation type="submission" date="2013-08" db="EMBL/GenBank/DDBJ databases">
        <authorList>
            <person name="Durkin A.S."/>
            <person name="Haft D.R."/>
            <person name="McCorrison J."/>
            <person name="Torralba M."/>
            <person name="Gillis M."/>
            <person name="Haft D.H."/>
            <person name="Methe B."/>
            <person name="Sutton G."/>
            <person name="Nelson K.E."/>
        </authorList>
    </citation>
    <scope>NUCLEOTIDE SEQUENCE [LARGE SCALE GENOMIC DNA]</scope>
    <source>
        <strain evidence="3 5">ATCC 35536</strain>
        <strain evidence="2 4">VPI DR56BR1116</strain>
    </source>
</reference>
<dbReference type="InterPro" id="IPR000594">
    <property type="entry name" value="ThiF_NAD_FAD-bd"/>
</dbReference>
<dbReference type="SUPFAM" id="SSF69572">
    <property type="entry name" value="Activating enzymes of the ubiquitin-like proteins"/>
    <property type="match status" value="1"/>
</dbReference>
<evidence type="ECO:0000313" key="2">
    <source>
        <dbReference type="EMBL" id="ERF60747.1"/>
    </source>
</evidence>
<feature type="domain" description="THIF-type NAD/FAD binding fold" evidence="1">
    <location>
        <begin position="36"/>
        <end position="254"/>
    </location>
</feature>
<dbReference type="GO" id="GO:0061504">
    <property type="term" value="P:cyclic threonylcarbamoyladenosine biosynthetic process"/>
    <property type="evidence" value="ECO:0007669"/>
    <property type="project" value="TreeGrafter"/>
</dbReference>
<accession>U2L9A7</accession>
<organism evidence="2 4">
    <name type="scientific">Treponema socranskii subsp. socranskii VPI DR56BR1116 = ATCC 35536</name>
    <dbReference type="NCBI Taxonomy" id="1125725"/>
    <lineage>
        <taxon>Bacteria</taxon>
        <taxon>Pseudomonadati</taxon>
        <taxon>Spirochaetota</taxon>
        <taxon>Spirochaetia</taxon>
        <taxon>Spirochaetales</taxon>
        <taxon>Treponemataceae</taxon>
        <taxon>Treponema</taxon>
    </lineage>
</organism>
<name>U2L9A7_TRESO</name>
<evidence type="ECO:0000313" key="5">
    <source>
        <dbReference type="Proteomes" id="UP000016646"/>
    </source>
</evidence>
<sequence length="259" mass="27752">MRSTAYDTESAMCHTKSAINAAEAECALSDEERFSRAKMLIGEDGIETLQKSRVAVFGIGGVGGFVVEALSRAGIGSLDIVDNDTVSASNINRQIYALDSTVGAYKVDVAAARIRDINPECDVTAHRCFFLPDTKDRFDFSRWDYVVDAVDTVAAKIEIIKRAKDAGTRVISAMGTGNKLDASRFRIADIAETSVCPLARVVRRELKKKGIEKVPVLYSTELPSVSGKVPASISFVPAAAGLLIAQKVVCDLLGQAQGC</sequence>
<dbReference type="AlphaFoldDB" id="U2L9A7"/>